<keyword evidence="4" id="KW-0378">Hydrolase</keyword>
<dbReference type="GO" id="GO:0006508">
    <property type="term" value="P:proteolysis"/>
    <property type="evidence" value="ECO:0007669"/>
    <property type="project" value="UniProtKB-KW"/>
</dbReference>
<proteinExistence type="predicted"/>
<evidence type="ECO:0000313" key="7">
    <source>
        <dbReference type="EMBL" id="UNO50775.1"/>
    </source>
</evidence>
<dbReference type="KEGG" id="aaco:K1I37_05520"/>
<keyword evidence="8" id="KW-1185">Reference proteome</keyword>
<evidence type="ECO:0000256" key="4">
    <source>
        <dbReference type="ARBA" id="ARBA00022801"/>
    </source>
</evidence>
<dbReference type="AlphaFoldDB" id="A0A9E6ZHI1"/>
<dbReference type="InterPro" id="IPR024079">
    <property type="entry name" value="MetalloPept_cat_dom_sf"/>
</dbReference>
<dbReference type="Gene3D" id="3.40.390.10">
    <property type="entry name" value="Collagenase (Catalytic Domain)"/>
    <property type="match status" value="1"/>
</dbReference>
<evidence type="ECO:0000256" key="2">
    <source>
        <dbReference type="ARBA" id="ARBA00022670"/>
    </source>
</evidence>
<reference evidence="8" key="1">
    <citation type="journal article" date="2022" name="G3 (Bethesda)">
        <title>Unveiling the complete genome sequence of Alicyclobacillus acidoterrestris DSM 3922T, a taint-producing strain.</title>
        <authorList>
            <person name="Leonardo I.C."/>
            <person name="Barreto Crespo M.T."/>
            <person name="Gaspar F.B."/>
        </authorList>
    </citation>
    <scope>NUCLEOTIDE SEQUENCE [LARGE SCALE GENOMIC DNA]</scope>
    <source>
        <strain evidence="8">DSM 3922</strain>
    </source>
</reference>
<dbReference type="SUPFAM" id="SSF55486">
    <property type="entry name" value="Metalloproteases ('zincins'), catalytic domain"/>
    <property type="match status" value="1"/>
</dbReference>
<accession>A0A9E6ZHI1</accession>
<sequence length="155" mass="16288">MLHICATPGLGWLLPQIQARLAHVYGRRVSCMLDAQPKGISPSALDAYSGAADVNTLLSALSSGRQTVRLWVVDHHLSHGMHANLGGVTGDGVALVSAKWAGHEGAVSIAAHEVGHLLGLAHCRGVCLMHPVKTPAAALRRTTRLCKSCVQQLSP</sequence>
<dbReference type="GO" id="GO:0046872">
    <property type="term" value="F:metal ion binding"/>
    <property type="evidence" value="ECO:0007669"/>
    <property type="project" value="UniProtKB-KW"/>
</dbReference>
<dbReference type="GO" id="GO:0008237">
    <property type="term" value="F:metallopeptidase activity"/>
    <property type="evidence" value="ECO:0007669"/>
    <property type="project" value="UniProtKB-KW"/>
</dbReference>
<protein>
    <submittedName>
        <fullName evidence="7">Uncharacterized protein</fullName>
    </submittedName>
</protein>
<comment type="cofactor">
    <cofactor evidence="1">
        <name>Zn(2+)</name>
        <dbReference type="ChEBI" id="CHEBI:29105"/>
    </cofactor>
</comment>
<organism evidence="7 8">
    <name type="scientific">Alicyclobacillus acidoterrestris (strain ATCC 49025 / DSM 3922 / CIP 106132 / NCIMB 13137 / GD3B)</name>
    <dbReference type="NCBI Taxonomy" id="1356854"/>
    <lineage>
        <taxon>Bacteria</taxon>
        <taxon>Bacillati</taxon>
        <taxon>Bacillota</taxon>
        <taxon>Bacilli</taxon>
        <taxon>Bacillales</taxon>
        <taxon>Alicyclobacillaceae</taxon>
        <taxon>Alicyclobacillus</taxon>
    </lineage>
</organism>
<dbReference type="EMBL" id="CP080467">
    <property type="protein sequence ID" value="UNO50775.1"/>
    <property type="molecule type" value="Genomic_DNA"/>
</dbReference>
<dbReference type="RefSeq" id="WP_236613819.1">
    <property type="nucleotide sequence ID" value="NZ_AURB01000048.1"/>
</dbReference>
<dbReference type="Pfam" id="PF07998">
    <property type="entry name" value="Peptidase_M54"/>
    <property type="match status" value="1"/>
</dbReference>
<evidence type="ECO:0000256" key="3">
    <source>
        <dbReference type="ARBA" id="ARBA00022723"/>
    </source>
</evidence>
<gene>
    <name evidence="7" type="ORF">K1I37_05520</name>
</gene>
<evidence type="ECO:0000313" key="8">
    <source>
        <dbReference type="Proteomes" id="UP000829401"/>
    </source>
</evidence>
<evidence type="ECO:0000256" key="1">
    <source>
        <dbReference type="ARBA" id="ARBA00001947"/>
    </source>
</evidence>
<keyword evidence="3" id="KW-0479">Metal-binding</keyword>
<keyword evidence="6" id="KW-0482">Metalloprotease</keyword>
<evidence type="ECO:0000256" key="6">
    <source>
        <dbReference type="ARBA" id="ARBA00023049"/>
    </source>
</evidence>
<dbReference type="InterPro" id="IPR012962">
    <property type="entry name" value="Pept_M54_archaemetzincn"/>
</dbReference>
<dbReference type="Proteomes" id="UP000829401">
    <property type="component" value="Chromosome"/>
</dbReference>
<evidence type="ECO:0000256" key="5">
    <source>
        <dbReference type="ARBA" id="ARBA00022833"/>
    </source>
</evidence>
<keyword evidence="5" id="KW-0862">Zinc</keyword>
<name>A0A9E6ZHI1_ALIAG</name>
<keyword evidence="2" id="KW-0645">Protease</keyword>